<dbReference type="SUPFAM" id="SSF82895">
    <property type="entry name" value="TSP-1 type 1 repeat"/>
    <property type="match status" value="1"/>
</dbReference>
<dbReference type="AlphaFoldDB" id="A0A2G8LP43"/>
<sequence length="103" mass="11620">MDHLEPYIFLQRQRQCGSGYRAFVAFVDCTVEYAYRVGNFSECDATCGEAVQMRDVDCIEISSGDIVEEALCLDEAPESLLSTEREILMSNLVSKQVNLAKHF</sequence>
<organism evidence="1 2">
    <name type="scientific">Stichopus japonicus</name>
    <name type="common">Sea cucumber</name>
    <dbReference type="NCBI Taxonomy" id="307972"/>
    <lineage>
        <taxon>Eukaryota</taxon>
        <taxon>Metazoa</taxon>
        <taxon>Echinodermata</taxon>
        <taxon>Eleutherozoa</taxon>
        <taxon>Echinozoa</taxon>
        <taxon>Holothuroidea</taxon>
        <taxon>Aspidochirotacea</taxon>
        <taxon>Aspidochirotida</taxon>
        <taxon>Stichopodidae</taxon>
        <taxon>Apostichopus</taxon>
    </lineage>
</organism>
<keyword evidence="2" id="KW-1185">Reference proteome</keyword>
<accession>A0A2G8LP43</accession>
<dbReference type="Proteomes" id="UP000230750">
    <property type="component" value="Unassembled WGS sequence"/>
</dbReference>
<dbReference type="Gene3D" id="2.20.100.10">
    <property type="entry name" value="Thrombospondin type-1 (TSP1) repeat"/>
    <property type="match status" value="1"/>
</dbReference>
<evidence type="ECO:0000313" key="1">
    <source>
        <dbReference type="EMBL" id="PIK62007.1"/>
    </source>
</evidence>
<reference evidence="1 2" key="1">
    <citation type="journal article" date="2017" name="PLoS Biol.">
        <title>The sea cucumber genome provides insights into morphological evolution and visceral regeneration.</title>
        <authorList>
            <person name="Zhang X."/>
            <person name="Sun L."/>
            <person name="Yuan J."/>
            <person name="Sun Y."/>
            <person name="Gao Y."/>
            <person name="Zhang L."/>
            <person name="Li S."/>
            <person name="Dai H."/>
            <person name="Hamel J.F."/>
            <person name="Liu C."/>
            <person name="Yu Y."/>
            <person name="Liu S."/>
            <person name="Lin W."/>
            <person name="Guo K."/>
            <person name="Jin S."/>
            <person name="Xu P."/>
            <person name="Storey K.B."/>
            <person name="Huan P."/>
            <person name="Zhang T."/>
            <person name="Zhou Y."/>
            <person name="Zhang J."/>
            <person name="Lin C."/>
            <person name="Li X."/>
            <person name="Xing L."/>
            <person name="Huo D."/>
            <person name="Sun M."/>
            <person name="Wang L."/>
            <person name="Mercier A."/>
            <person name="Li F."/>
            <person name="Yang H."/>
            <person name="Xiang J."/>
        </authorList>
    </citation>
    <scope>NUCLEOTIDE SEQUENCE [LARGE SCALE GENOMIC DNA]</scope>
    <source>
        <strain evidence="1">Shaxun</strain>
        <tissue evidence="1">Muscle</tissue>
    </source>
</reference>
<dbReference type="InterPro" id="IPR036383">
    <property type="entry name" value="TSP1_rpt_sf"/>
</dbReference>
<dbReference type="Pfam" id="PF19030">
    <property type="entry name" value="TSP1_ADAMTS"/>
    <property type="match status" value="1"/>
</dbReference>
<proteinExistence type="predicted"/>
<dbReference type="EMBL" id="MRZV01000020">
    <property type="protein sequence ID" value="PIK62007.1"/>
    <property type="molecule type" value="Genomic_DNA"/>
</dbReference>
<comment type="caution">
    <text evidence="1">The sequence shown here is derived from an EMBL/GenBank/DDBJ whole genome shotgun (WGS) entry which is preliminary data.</text>
</comment>
<gene>
    <name evidence="1" type="ORF">BSL78_01018</name>
</gene>
<name>A0A2G8LP43_STIJA</name>
<evidence type="ECO:0000313" key="2">
    <source>
        <dbReference type="Proteomes" id="UP000230750"/>
    </source>
</evidence>
<keyword evidence="1" id="KW-0675">Receptor</keyword>
<protein>
    <submittedName>
        <fullName evidence="1">Egg bindin receptor protein 1</fullName>
    </submittedName>
</protein>